<reference evidence="2 3" key="1">
    <citation type="submission" date="2024-11" db="EMBL/GenBank/DDBJ databases">
        <title>Adaptive evolution of stress response genes in parasites aligns with host niche diversity.</title>
        <authorList>
            <person name="Hahn C."/>
            <person name="Resl P."/>
        </authorList>
    </citation>
    <scope>NUCLEOTIDE SEQUENCE [LARGE SCALE GENOMIC DNA]</scope>
    <source>
        <strain evidence="2">EGGRZ-B1_66</strain>
        <tissue evidence="2">Body</tissue>
    </source>
</reference>
<dbReference type="AlphaFoldDB" id="A0ABD2QP36"/>
<evidence type="ECO:0000313" key="2">
    <source>
        <dbReference type="EMBL" id="KAL3320516.1"/>
    </source>
</evidence>
<evidence type="ECO:0000256" key="1">
    <source>
        <dbReference type="SAM" id="MobiDB-lite"/>
    </source>
</evidence>
<gene>
    <name evidence="2" type="ORF">Ciccas_000815</name>
</gene>
<dbReference type="Proteomes" id="UP001626550">
    <property type="component" value="Unassembled WGS sequence"/>
</dbReference>
<evidence type="ECO:0000313" key="3">
    <source>
        <dbReference type="Proteomes" id="UP001626550"/>
    </source>
</evidence>
<proteinExistence type="predicted"/>
<feature type="region of interest" description="Disordered" evidence="1">
    <location>
        <begin position="157"/>
        <end position="187"/>
    </location>
</feature>
<keyword evidence="3" id="KW-1185">Reference proteome</keyword>
<dbReference type="EMBL" id="JBJKFK010000047">
    <property type="protein sequence ID" value="KAL3320516.1"/>
    <property type="molecule type" value="Genomic_DNA"/>
</dbReference>
<feature type="region of interest" description="Disordered" evidence="1">
    <location>
        <begin position="12"/>
        <end position="85"/>
    </location>
</feature>
<name>A0ABD2QP36_9PLAT</name>
<sequence length="279" mass="31314">MDDFDRFCQMAHTQAPQTELLPPSHLSRNRASSLRDNNRRRSSKQAPNVSQLKGSMDQGIHNGHRRELPSVLSPPRPEYGDRRYPQDFLSKGTYNQMDFRRGSSPNPTIITHSHNNSPSKFEVPEGFNSSHRSSVVRVRSFKRTKGGHLINRGDRDITVADNPYEPGNSSTTSLSPRQSLSGGLISGRSRMDDHIVNQWTPEMEILPKGTVRSRSNSKAMEPPIPPAQLKVQVIGAEQVGKTMLVNQFLQSESVDESVVDSGEFIHAYLSTMIMKEELH</sequence>
<organism evidence="2 3">
    <name type="scientific">Cichlidogyrus casuarinus</name>
    <dbReference type="NCBI Taxonomy" id="1844966"/>
    <lineage>
        <taxon>Eukaryota</taxon>
        <taxon>Metazoa</taxon>
        <taxon>Spiralia</taxon>
        <taxon>Lophotrochozoa</taxon>
        <taxon>Platyhelminthes</taxon>
        <taxon>Monogenea</taxon>
        <taxon>Monopisthocotylea</taxon>
        <taxon>Dactylogyridea</taxon>
        <taxon>Ancyrocephalidae</taxon>
        <taxon>Cichlidogyrus</taxon>
    </lineage>
</organism>
<accession>A0ABD2QP36</accession>
<feature type="compositionally biased region" description="Polar residues" evidence="1">
    <location>
        <begin position="44"/>
        <end position="53"/>
    </location>
</feature>
<comment type="caution">
    <text evidence="2">The sequence shown here is derived from an EMBL/GenBank/DDBJ whole genome shotgun (WGS) entry which is preliminary data.</text>
</comment>
<protein>
    <submittedName>
        <fullName evidence="2">Uncharacterized protein</fullName>
    </submittedName>
</protein>
<feature type="compositionally biased region" description="Polar residues" evidence="1">
    <location>
        <begin position="167"/>
        <end position="178"/>
    </location>
</feature>